<dbReference type="PANTHER" id="PTHR33193">
    <property type="entry name" value="DOMAIN PROTEIN, PUTATIVE (DUF3511)-RELATED"/>
    <property type="match status" value="1"/>
</dbReference>
<proteinExistence type="predicted"/>
<feature type="compositionally biased region" description="Low complexity" evidence="1">
    <location>
        <begin position="30"/>
        <end position="40"/>
    </location>
</feature>
<reference evidence="3" key="2">
    <citation type="submission" date="2025-08" db="UniProtKB">
        <authorList>
            <consortium name="RefSeq"/>
        </authorList>
    </citation>
    <scope>IDENTIFICATION</scope>
    <source>
        <tissue evidence="3">Leaf</tissue>
    </source>
</reference>
<dbReference type="InterPro" id="IPR021899">
    <property type="entry name" value="DUF3511"/>
</dbReference>
<evidence type="ECO:0000313" key="3">
    <source>
        <dbReference type="RefSeq" id="XP_010512660.1"/>
    </source>
</evidence>
<feature type="region of interest" description="Disordered" evidence="1">
    <location>
        <begin position="28"/>
        <end position="63"/>
    </location>
</feature>
<dbReference type="RefSeq" id="XP_010512660.1">
    <property type="nucleotide sequence ID" value="XM_010514358.2"/>
</dbReference>
<dbReference type="Pfam" id="PF12023">
    <property type="entry name" value="DUF3511"/>
    <property type="match status" value="1"/>
</dbReference>
<name>A0ABM0ZA99_CAMSA</name>
<evidence type="ECO:0000256" key="1">
    <source>
        <dbReference type="SAM" id="MobiDB-lite"/>
    </source>
</evidence>
<accession>A0ABM0ZA99</accession>
<dbReference type="GeneID" id="104788595"/>
<sequence length="117" mass="12863">MDGFGSNHKTVAVDRWVEIVNGKGYGADGTTTTTTQTYSTRPVSPDFHQSSIPPPPGAGASTVTHATAAPWKLFDAETKRKKRIATYKAYAMEGKVKATVKKGFRWIKNRYSQFIHG</sequence>
<evidence type="ECO:0000313" key="2">
    <source>
        <dbReference type="Proteomes" id="UP000694864"/>
    </source>
</evidence>
<reference evidence="2" key="1">
    <citation type="journal article" date="2014" name="Nat. Commun.">
        <title>The emerging biofuel crop Camelina sativa retains a highly undifferentiated hexaploid genome structure.</title>
        <authorList>
            <person name="Kagale S."/>
            <person name="Koh C."/>
            <person name="Nixon J."/>
            <person name="Bollina V."/>
            <person name="Clarke W.E."/>
            <person name="Tuteja R."/>
            <person name="Spillane C."/>
            <person name="Robinson S.J."/>
            <person name="Links M.G."/>
            <person name="Clarke C."/>
            <person name="Higgins E.E."/>
            <person name="Huebert T."/>
            <person name="Sharpe A.G."/>
            <person name="Parkin I.A."/>
        </authorList>
    </citation>
    <scope>NUCLEOTIDE SEQUENCE [LARGE SCALE GENOMIC DNA]</scope>
    <source>
        <strain evidence="2">cv. DH55</strain>
    </source>
</reference>
<dbReference type="Proteomes" id="UP000694864">
    <property type="component" value="Chromosome 5"/>
</dbReference>
<organism evidence="2 3">
    <name type="scientific">Camelina sativa</name>
    <name type="common">False flax</name>
    <name type="synonym">Myagrum sativum</name>
    <dbReference type="NCBI Taxonomy" id="90675"/>
    <lineage>
        <taxon>Eukaryota</taxon>
        <taxon>Viridiplantae</taxon>
        <taxon>Streptophyta</taxon>
        <taxon>Embryophyta</taxon>
        <taxon>Tracheophyta</taxon>
        <taxon>Spermatophyta</taxon>
        <taxon>Magnoliopsida</taxon>
        <taxon>eudicotyledons</taxon>
        <taxon>Gunneridae</taxon>
        <taxon>Pentapetalae</taxon>
        <taxon>rosids</taxon>
        <taxon>malvids</taxon>
        <taxon>Brassicales</taxon>
        <taxon>Brassicaceae</taxon>
        <taxon>Camelineae</taxon>
        <taxon>Camelina</taxon>
    </lineage>
</organism>
<keyword evidence="2" id="KW-1185">Reference proteome</keyword>
<protein>
    <submittedName>
        <fullName evidence="3">Uncharacterized protein LOC104788595</fullName>
    </submittedName>
</protein>
<gene>
    <name evidence="3" type="primary">LOC104788595</name>
</gene>
<dbReference type="PANTHER" id="PTHR33193:SF13">
    <property type="entry name" value="EXPRESSED PROTEIN"/>
    <property type="match status" value="1"/>
</dbReference>